<dbReference type="Proteomes" id="UP001652624">
    <property type="component" value="Chromosome X"/>
</dbReference>
<name>A0ABM3WRT7_ERIEU</name>
<feature type="compositionally biased region" description="Polar residues" evidence="1">
    <location>
        <begin position="64"/>
        <end position="73"/>
    </location>
</feature>
<feature type="region of interest" description="Disordered" evidence="1">
    <location>
        <begin position="1"/>
        <end position="73"/>
    </location>
</feature>
<sequence>MERLDKAAPNALQPPELSHQVPDANMMPTGLPWADNHTNVSWSPASPEPHPTRERERQAGSMDPPNNSHVHQGSNYRSQTFHLLHPIMTLGPYSQRDKE</sequence>
<gene>
    <name evidence="3" type="primary">VMA21</name>
</gene>
<evidence type="ECO:0000256" key="1">
    <source>
        <dbReference type="SAM" id="MobiDB-lite"/>
    </source>
</evidence>
<dbReference type="GeneID" id="103120118"/>
<accession>A0ABM3WRT7</accession>
<reference evidence="3" key="1">
    <citation type="submission" date="2025-08" db="UniProtKB">
        <authorList>
            <consortium name="RefSeq"/>
        </authorList>
    </citation>
    <scope>IDENTIFICATION</scope>
</reference>
<dbReference type="RefSeq" id="XP_060039278.1">
    <property type="nucleotide sequence ID" value="XM_060183295.1"/>
</dbReference>
<evidence type="ECO:0000313" key="3">
    <source>
        <dbReference type="RefSeq" id="XP_060039278.1"/>
    </source>
</evidence>
<evidence type="ECO:0000313" key="2">
    <source>
        <dbReference type="Proteomes" id="UP001652624"/>
    </source>
</evidence>
<organism evidence="2 3">
    <name type="scientific">Erinaceus europaeus</name>
    <name type="common">Western European hedgehog</name>
    <dbReference type="NCBI Taxonomy" id="9365"/>
    <lineage>
        <taxon>Eukaryota</taxon>
        <taxon>Metazoa</taxon>
        <taxon>Chordata</taxon>
        <taxon>Craniata</taxon>
        <taxon>Vertebrata</taxon>
        <taxon>Euteleostomi</taxon>
        <taxon>Mammalia</taxon>
        <taxon>Eutheria</taxon>
        <taxon>Laurasiatheria</taxon>
        <taxon>Eulipotyphla</taxon>
        <taxon>Erinaceidae</taxon>
        <taxon>Erinaceinae</taxon>
        <taxon>Erinaceus</taxon>
    </lineage>
</organism>
<protein>
    <submittedName>
        <fullName evidence="3">Vacuolar ATPase assembly integral membrane protein VMA21 isoform X3</fullName>
    </submittedName>
</protein>
<keyword evidence="2" id="KW-1185">Reference proteome</keyword>
<proteinExistence type="predicted"/>